<evidence type="ECO:0000256" key="1">
    <source>
        <dbReference type="SAM" id="MobiDB-lite"/>
    </source>
</evidence>
<feature type="domain" description="LysM" evidence="2">
    <location>
        <begin position="644"/>
        <end position="693"/>
    </location>
</feature>
<protein>
    <submittedName>
        <fullName evidence="3">LysM peptidoglycan-binding domain-containing protein</fullName>
    </submittedName>
</protein>
<evidence type="ECO:0000313" key="3">
    <source>
        <dbReference type="EMBL" id="WCE71497.1"/>
    </source>
</evidence>
<feature type="compositionally biased region" description="Low complexity" evidence="1">
    <location>
        <begin position="226"/>
        <end position="260"/>
    </location>
</feature>
<dbReference type="RefSeq" id="WP_271689659.1">
    <property type="nucleotide sequence ID" value="NZ_CP116423.1"/>
</dbReference>
<feature type="compositionally biased region" description="Polar residues" evidence="1">
    <location>
        <begin position="468"/>
        <end position="477"/>
    </location>
</feature>
<proteinExistence type="predicted"/>
<feature type="compositionally biased region" description="Low complexity" evidence="1">
    <location>
        <begin position="206"/>
        <end position="215"/>
    </location>
</feature>
<feature type="compositionally biased region" description="Acidic residues" evidence="1">
    <location>
        <begin position="275"/>
        <end position="284"/>
    </location>
</feature>
<dbReference type="PANTHER" id="PTHR34700">
    <property type="entry name" value="POTASSIUM BINDING PROTEIN KBP"/>
    <property type="match status" value="1"/>
</dbReference>
<evidence type="ECO:0000313" key="4">
    <source>
        <dbReference type="Proteomes" id="UP001210770"/>
    </source>
</evidence>
<dbReference type="AlphaFoldDB" id="A0AAX3LSK0"/>
<feature type="region of interest" description="Disordered" evidence="1">
    <location>
        <begin position="183"/>
        <end position="523"/>
    </location>
</feature>
<dbReference type="SMART" id="SM00257">
    <property type="entry name" value="LysM"/>
    <property type="match status" value="1"/>
</dbReference>
<feature type="compositionally biased region" description="Acidic residues" evidence="1">
    <location>
        <begin position="380"/>
        <end position="389"/>
    </location>
</feature>
<name>A0AAX3LSK0_9RHOB</name>
<dbReference type="InterPro" id="IPR036779">
    <property type="entry name" value="LysM_dom_sf"/>
</dbReference>
<dbReference type="PANTHER" id="PTHR34700:SF4">
    <property type="entry name" value="PHAGE-LIKE ELEMENT PBSX PROTEIN XKDP"/>
    <property type="match status" value="1"/>
</dbReference>
<dbReference type="Proteomes" id="UP001210770">
    <property type="component" value="Chromosome"/>
</dbReference>
<accession>A0AAX3LSK0</accession>
<dbReference type="Pfam" id="PF01476">
    <property type="entry name" value="LysM"/>
    <property type="match status" value="1"/>
</dbReference>
<dbReference type="Gene3D" id="3.10.350.10">
    <property type="entry name" value="LysM domain"/>
    <property type="match status" value="1"/>
</dbReference>
<evidence type="ECO:0000259" key="2">
    <source>
        <dbReference type="PROSITE" id="PS51782"/>
    </source>
</evidence>
<dbReference type="PROSITE" id="PS51782">
    <property type="entry name" value="LYSM"/>
    <property type="match status" value="1"/>
</dbReference>
<sequence>MFKGFGRFGGMGAMAAGAFAAAVLALGAWIGSKRGAPEEAAPEAVAVLPERDATPENATLVPDAVKGVSVGPEGEAATEPEAVPQAPAFDEVRRESDGMTVIAGRAAPGSTVAVLKDGEEVARATADGAGKFATLAMIPPNGKGHVLTLLGQDGAAELASEEEIILTPRAAPVQLAEADIAPEETPVASVEEGATQPVDTAEPETSETTMEEPIPATTNDAEEESAAATGQNPAAAQAEQATPLAGTATAEAERAASGNADVQDVEADRGQSTQDEADTDEDTVSTEQDLAIAEEEVASAPAQATPLSDTGTANVESRTSEQPSQAMPMAGKGTAEEESAAALVQDGAAEQGADSNTAPSQATPMAGTGSAEDVSAATVEQDDAAEQGEDSSTAPAQTTAMAGTGTAKDVNAAPSEQDVAADQGAVTSATPSQATPLAETGTEEGETAAPNADGEAPSQAIPLAETGNVESDTTLAQTPPAAVTEAPNLADRSPSAPETTTPAPAEEPDTTAAPAKPPAPAPVLKSTAEGVERLDTAPPQVMTNVALDTIGYSDQGDVQLAGRAQPDTREVRVYLNNNAVISLPVDQEGRWRGDLPNVDEGVYTLRVDELSRAGDVTSRVETPFKRESPEVLAAATEGLTGPLSAVTVQKGDTLWAISRDRYGDPLLYVKVFEANSANIRDPDLIYPGQVFDLPEDPASE</sequence>
<reference evidence="3" key="1">
    <citation type="submission" date="2023-01" db="EMBL/GenBank/DDBJ databases">
        <title>Comparative genomic analysis of cold water coral derived Sulfitobacter faviae: insights into their metabolism and habitat adaptation.</title>
        <authorList>
            <person name="Guo Y."/>
            <person name="Lin S."/>
            <person name="Huang Z."/>
            <person name="Tang K."/>
            <person name="Wang X."/>
        </authorList>
    </citation>
    <scope>NUCLEOTIDE SEQUENCE</scope>
    <source>
        <strain evidence="3">SCSIO W_1865</strain>
    </source>
</reference>
<feature type="compositionally biased region" description="Low complexity" evidence="1">
    <location>
        <begin position="393"/>
        <end position="407"/>
    </location>
</feature>
<dbReference type="EMBL" id="CP116423">
    <property type="protein sequence ID" value="WCE71497.1"/>
    <property type="molecule type" value="Genomic_DNA"/>
</dbReference>
<dbReference type="InterPro" id="IPR052196">
    <property type="entry name" value="Bact_Kbp"/>
</dbReference>
<organism evidence="3 4">
    <name type="scientific">Sulfitobacter faviae</name>
    <dbReference type="NCBI Taxonomy" id="1775881"/>
    <lineage>
        <taxon>Bacteria</taxon>
        <taxon>Pseudomonadati</taxon>
        <taxon>Pseudomonadota</taxon>
        <taxon>Alphaproteobacteria</taxon>
        <taxon>Rhodobacterales</taxon>
        <taxon>Roseobacteraceae</taxon>
        <taxon>Sulfitobacter</taxon>
    </lineage>
</organism>
<feature type="compositionally biased region" description="Low complexity" evidence="1">
    <location>
        <begin position="494"/>
        <end position="514"/>
    </location>
</feature>
<gene>
    <name evidence="3" type="ORF">PL336_06600</name>
</gene>
<feature type="compositionally biased region" description="Polar residues" evidence="1">
    <location>
        <begin position="353"/>
        <end position="363"/>
    </location>
</feature>
<feature type="compositionally biased region" description="Polar residues" evidence="1">
    <location>
        <begin position="305"/>
        <end position="325"/>
    </location>
</feature>
<dbReference type="InterPro" id="IPR018392">
    <property type="entry name" value="LysM"/>
</dbReference>
<dbReference type="CDD" id="cd00118">
    <property type="entry name" value="LysM"/>
    <property type="match status" value="1"/>
</dbReference>